<evidence type="ECO:0000259" key="2">
    <source>
        <dbReference type="Pfam" id="PF03936"/>
    </source>
</evidence>
<dbReference type="Pfam" id="PF03936">
    <property type="entry name" value="Terpene_synth_C"/>
    <property type="match status" value="1"/>
</dbReference>
<dbReference type="InterPro" id="IPR050148">
    <property type="entry name" value="Terpene_synthase-like"/>
</dbReference>
<evidence type="ECO:0000256" key="1">
    <source>
        <dbReference type="ARBA" id="ARBA00022723"/>
    </source>
</evidence>
<dbReference type="PANTHER" id="PTHR31225:SF250">
    <property type="entry name" value="(-)-BETA-CARYOPHYLLENE SYNTHASE"/>
    <property type="match status" value="1"/>
</dbReference>
<dbReference type="SUPFAM" id="SSF48576">
    <property type="entry name" value="Terpenoid synthases"/>
    <property type="match status" value="1"/>
</dbReference>
<sequence length="197" mass="22936">DDTFDAYGTFEELKIFNDAIQRWSITCMDMLPEYMKLIYQKLMDIYIEMEDLIASEGKEDLMDCAKEFMKDFVKAYMMEAECVKEGYILTPEEHASIAYKTGGADVIILSCFLGMGNIDTKEAIKWVLTDPPIIKYVNVFGRHINDIAGHKMEQERKHFPSSVESYIKQYDVTEEYACNMLHKKIEDAWKDINQESL</sequence>
<dbReference type="InterPro" id="IPR005630">
    <property type="entry name" value="Terpene_synthase_metal-bd"/>
</dbReference>
<organism evidence="3">
    <name type="scientific">Artemisia dracunculus</name>
    <name type="common">tarragon</name>
    <dbReference type="NCBI Taxonomy" id="72341"/>
    <lineage>
        <taxon>Eukaryota</taxon>
        <taxon>Viridiplantae</taxon>
        <taxon>Streptophyta</taxon>
        <taxon>Embryophyta</taxon>
        <taxon>Tracheophyta</taxon>
        <taxon>Spermatophyta</taxon>
        <taxon>Magnoliopsida</taxon>
        <taxon>eudicotyledons</taxon>
        <taxon>Gunneridae</taxon>
        <taxon>Pentapetalae</taxon>
        <taxon>asterids</taxon>
        <taxon>campanulids</taxon>
        <taxon>Asterales</taxon>
        <taxon>Asteraceae</taxon>
        <taxon>Asteroideae</taxon>
        <taxon>Anthemideae</taxon>
        <taxon>Artemisiinae</taxon>
        <taxon>Artemisia</taxon>
    </lineage>
</organism>
<dbReference type="EMBL" id="AY860849">
    <property type="protein sequence ID" value="AAX40668.1"/>
    <property type="molecule type" value="Genomic_DNA"/>
</dbReference>
<evidence type="ECO:0000313" key="3">
    <source>
        <dbReference type="EMBL" id="AAX40668.1"/>
    </source>
</evidence>
<feature type="non-terminal residue" evidence="3">
    <location>
        <position position="197"/>
    </location>
</feature>
<dbReference type="GO" id="GO:0016114">
    <property type="term" value="P:terpenoid biosynthetic process"/>
    <property type="evidence" value="ECO:0007669"/>
    <property type="project" value="InterPro"/>
</dbReference>
<dbReference type="Gene3D" id="1.10.600.10">
    <property type="entry name" value="Farnesyl Diphosphate Synthase"/>
    <property type="match status" value="1"/>
</dbReference>
<proteinExistence type="predicted"/>
<keyword evidence="1" id="KW-0479">Metal-binding</keyword>
<dbReference type="GO" id="GO:0010333">
    <property type="term" value="F:terpene synthase activity"/>
    <property type="evidence" value="ECO:0007669"/>
    <property type="project" value="InterPro"/>
</dbReference>
<protein>
    <submittedName>
        <fullName evidence="3">Sesquiterpene synthase</fullName>
    </submittedName>
</protein>
<dbReference type="InterPro" id="IPR008949">
    <property type="entry name" value="Isoprenoid_synthase_dom_sf"/>
</dbReference>
<dbReference type="PANTHER" id="PTHR31225">
    <property type="entry name" value="OS04G0344100 PROTEIN-RELATED"/>
    <property type="match status" value="1"/>
</dbReference>
<dbReference type="GO" id="GO:0000287">
    <property type="term" value="F:magnesium ion binding"/>
    <property type="evidence" value="ECO:0007669"/>
    <property type="project" value="InterPro"/>
</dbReference>
<accession>Q2TJK3</accession>
<feature type="domain" description="Terpene synthase metal-binding" evidence="2">
    <location>
        <begin position="1"/>
        <end position="191"/>
    </location>
</feature>
<dbReference type="AlphaFoldDB" id="Q2TJK3"/>
<feature type="non-terminal residue" evidence="3">
    <location>
        <position position="1"/>
    </location>
</feature>
<name>Q2TJK3_9ASTR</name>
<reference evidence="3" key="1">
    <citation type="submission" date="2004-12" db="EMBL/GenBank/DDBJ databases">
        <title>Sesquiterpene synthases from Artremisia dracunculus.</title>
        <authorList>
            <person name="Picaud S."/>
            <person name="Brodelius P.E."/>
        </authorList>
    </citation>
    <scope>NUCLEOTIDE SEQUENCE</scope>
    <source>
        <tissue evidence="3">Leaves</tissue>
    </source>
</reference>